<organism evidence="2 3">
    <name type="scientific">Paracoccus spongiarum</name>
    <dbReference type="NCBI Taxonomy" id="3064387"/>
    <lineage>
        <taxon>Bacteria</taxon>
        <taxon>Pseudomonadati</taxon>
        <taxon>Pseudomonadota</taxon>
        <taxon>Alphaproteobacteria</taxon>
        <taxon>Rhodobacterales</taxon>
        <taxon>Paracoccaceae</taxon>
        <taxon>Paracoccus</taxon>
    </lineage>
</organism>
<sequence length="210" mass="24159">MKKVDSVGRFSICDDRGNLCLRWWDTAAPCIHSKRLAARSLTAARAEAKIVIPTIAEPLEMIAPQRRITRDPEFGELWISYEREKGRSISKHWFSLLKNRLDIYYRPNLWHVPMSSMPTALHRFVLFLQKAEYTRNEGKAKAAATAEHRRRPHPNTIADIVRPVVELCSVARKMGLTDIAPPRCRRLSDRPCPPIARRRVAISPSTRSQR</sequence>
<keyword evidence="3" id="KW-1185">Reference proteome</keyword>
<comment type="caution">
    <text evidence="2">The sequence shown here is derived from an EMBL/GenBank/DDBJ whole genome shotgun (WGS) entry which is preliminary data.</text>
</comment>
<dbReference type="RefSeq" id="WP_305964801.1">
    <property type="nucleotide sequence ID" value="NZ_JAVAMQ010000027.1"/>
</dbReference>
<gene>
    <name evidence="2" type="ORF">Q5Y72_17965</name>
</gene>
<feature type="region of interest" description="Disordered" evidence="1">
    <location>
        <begin position="187"/>
        <end position="210"/>
    </location>
</feature>
<accession>A0ABT9JGP5</accession>
<name>A0ABT9JGP5_9RHOB</name>
<proteinExistence type="predicted"/>
<evidence type="ECO:0000313" key="3">
    <source>
        <dbReference type="Proteomes" id="UP001224997"/>
    </source>
</evidence>
<protein>
    <submittedName>
        <fullName evidence="2">Uncharacterized protein</fullName>
    </submittedName>
</protein>
<reference evidence="2 3" key="1">
    <citation type="submission" date="2023-08" db="EMBL/GenBank/DDBJ databases">
        <authorList>
            <person name="Park J.-S."/>
        </authorList>
    </citation>
    <scope>NUCLEOTIDE SEQUENCE [LARGE SCALE GENOMIC DNA]</scope>
    <source>
        <strain evidence="2 3">2205BS29-5</strain>
    </source>
</reference>
<evidence type="ECO:0000313" key="2">
    <source>
        <dbReference type="EMBL" id="MDP5308969.1"/>
    </source>
</evidence>
<dbReference type="Proteomes" id="UP001224997">
    <property type="component" value="Unassembled WGS sequence"/>
</dbReference>
<dbReference type="EMBL" id="JAVAMQ010000027">
    <property type="protein sequence ID" value="MDP5308969.1"/>
    <property type="molecule type" value="Genomic_DNA"/>
</dbReference>
<evidence type="ECO:0000256" key="1">
    <source>
        <dbReference type="SAM" id="MobiDB-lite"/>
    </source>
</evidence>